<evidence type="ECO:0000313" key="3">
    <source>
        <dbReference type="Proteomes" id="UP000886998"/>
    </source>
</evidence>
<accession>A0A8X6XYI4</accession>
<sequence length="60" mass="6544">SSVWVDVENAPSEKSAKSEVRSRANGRVLVPVENWHRHPAAAVGVRHLFSIEARHCGVAS</sequence>
<proteinExistence type="predicted"/>
<gene>
    <name evidence="2" type="ORF">TNIN_436141</name>
</gene>
<comment type="caution">
    <text evidence="2">The sequence shown here is derived from an EMBL/GenBank/DDBJ whole genome shotgun (WGS) entry which is preliminary data.</text>
</comment>
<organism evidence="2 3">
    <name type="scientific">Trichonephila inaurata madagascariensis</name>
    <dbReference type="NCBI Taxonomy" id="2747483"/>
    <lineage>
        <taxon>Eukaryota</taxon>
        <taxon>Metazoa</taxon>
        <taxon>Ecdysozoa</taxon>
        <taxon>Arthropoda</taxon>
        <taxon>Chelicerata</taxon>
        <taxon>Arachnida</taxon>
        <taxon>Araneae</taxon>
        <taxon>Araneomorphae</taxon>
        <taxon>Entelegynae</taxon>
        <taxon>Araneoidea</taxon>
        <taxon>Nephilidae</taxon>
        <taxon>Trichonephila</taxon>
        <taxon>Trichonephila inaurata</taxon>
    </lineage>
</organism>
<evidence type="ECO:0000256" key="1">
    <source>
        <dbReference type="SAM" id="MobiDB-lite"/>
    </source>
</evidence>
<name>A0A8X6XYI4_9ARAC</name>
<reference evidence="2" key="1">
    <citation type="submission" date="2020-08" db="EMBL/GenBank/DDBJ databases">
        <title>Multicomponent nature underlies the extraordinary mechanical properties of spider dragline silk.</title>
        <authorList>
            <person name="Kono N."/>
            <person name="Nakamura H."/>
            <person name="Mori M."/>
            <person name="Yoshida Y."/>
            <person name="Ohtoshi R."/>
            <person name="Malay A.D."/>
            <person name="Moran D.A.P."/>
            <person name="Tomita M."/>
            <person name="Numata K."/>
            <person name="Arakawa K."/>
        </authorList>
    </citation>
    <scope>NUCLEOTIDE SEQUENCE</scope>
</reference>
<evidence type="ECO:0000313" key="2">
    <source>
        <dbReference type="EMBL" id="GFY62681.1"/>
    </source>
</evidence>
<protein>
    <submittedName>
        <fullName evidence="2">Uncharacterized protein</fullName>
    </submittedName>
</protein>
<dbReference type="AlphaFoldDB" id="A0A8X6XYI4"/>
<dbReference type="EMBL" id="BMAV01014349">
    <property type="protein sequence ID" value="GFY62681.1"/>
    <property type="molecule type" value="Genomic_DNA"/>
</dbReference>
<feature type="non-terminal residue" evidence="2">
    <location>
        <position position="1"/>
    </location>
</feature>
<keyword evidence="3" id="KW-1185">Reference proteome</keyword>
<dbReference type="Proteomes" id="UP000886998">
    <property type="component" value="Unassembled WGS sequence"/>
</dbReference>
<feature type="region of interest" description="Disordered" evidence="1">
    <location>
        <begin position="1"/>
        <end position="23"/>
    </location>
</feature>